<keyword evidence="1" id="KW-1133">Transmembrane helix</keyword>
<dbReference type="Proteomes" id="UP000324974">
    <property type="component" value="Chromosome"/>
</dbReference>
<dbReference type="Pfam" id="PF01609">
    <property type="entry name" value="DDE_Tnp_1"/>
    <property type="match status" value="1"/>
</dbReference>
<organism evidence="3 4">
    <name type="scientific">Limnoglobus roseus</name>
    <dbReference type="NCBI Taxonomy" id="2598579"/>
    <lineage>
        <taxon>Bacteria</taxon>
        <taxon>Pseudomonadati</taxon>
        <taxon>Planctomycetota</taxon>
        <taxon>Planctomycetia</taxon>
        <taxon>Gemmatales</taxon>
        <taxon>Gemmataceae</taxon>
        <taxon>Limnoglobus</taxon>
    </lineage>
</organism>
<dbReference type="AlphaFoldDB" id="A0A5C1AEM4"/>
<keyword evidence="4" id="KW-1185">Reference proteome</keyword>
<feature type="transmembrane region" description="Helical" evidence="1">
    <location>
        <begin position="104"/>
        <end position="124"/>
    </location>
</feature>
<evidence type="ECO:0000256" key="1">
    <source>
        <dbReference type="SAM" id="Phobius"/>
    </source>
</evidence>
<evidence type="ECO:0000313" key="4">
    <source>
        <dbReference type="Proteomes" id="UP000324974"/>
    </source>
</evidence>
<proteinExistence type="predicted"/>
<protein>
    <submittedName>
        <fullName evidence="3">IS5/IS1182 family transposase</fullName>
    </submittedName>
</protein>
<dbReference type="GO" id="GO:0006313">
    <property type="term" value="P:DNA transposition"/>
    <property type="evidence" value="ECO:0007669"/>
    <property type="project" value="InterPro"/>
</dbReference>
<evidence type="ECO:0000313" key="3">
    <source>
        <dbReference type="EMBL" id="QEL17741.1"/>
    </source>
</evidence>
<keyword evidence="1" id="KW-0812">Transmembrane</keyword>
<accession>A0A5C1AEM4</accession>
<sequence>MATDAANVAETVVGPAAVAGIPVGVRPRWGLPLVADRAYDSDPLRAYFASRGFILIAPHRRGRKRPRTSDGRRLRRYKRRWIVERTFAWLHSYRRVVTRFKKKINLYDGFVHLACALIALGRLVK</sequence>
<reference evidence="4" key="1">
    <citation type="submission" date="2019-08" db="EMBL/GenBank/DDBJ databases">
        <title>Limnoglobus roseus gen. nov., sp. nov., a novel freshwater planctomycete with a giant genome from the family Gemmataceae.</title>
        <authorList>
            <person name="Kulichevskaya I.S."/>
            <person name="Naumoff D.G."/>
            <person name="Miroshnikov K."/>
            <person name="Ivanova A."/>
            <person name="Philippov D.A."/>
            <person name="Hakobyan A."/>
            <person name="Rijpstra I.C."/>
            <person name="Sinninghe Damste J.S."/>
            <person name="Liesack W."/>
            <person name="Dedysh S.N."/>
        </authorList>
    </citation>
    <scope>NUCLEOTIDE SEQUENCE [LARGE SCALE GENOMIC DNA]</scope>
    <source>
        <strain evidence="4">PX52</strain>
    </source>
</reference>
<dbReference type="GO" id="GO:0003677">
    <property type="term" value="F:DNA binding"/>
    <property type="evidence" value="ECO:0007669"/>
    <property type="project" value="InterPro"/>
</dbReference>
<dbReference type="EMBL" id="CP042425">
    <property type="protein sequence ID" value="QEL17741.1"/>
    <property type="molecule type" value="Genomic_DNA"/>
</dbReference>
<dbReference type="KEGG" id="lrs:PX52LOC_04741"/>
<dbReference type="PANTHER" id="PTHR30007">
    <property type="entry name" value="PHP DOMAIN PROTEIN"/>
    <property type="match status" value="1"/>
</dbReference>
<dbReference type="GO" id="GO:0004803">
    <property type="term" value="F:transposase activity"/>
    <property type="evidence" value="ECO:0007669"/>
    <property type="project" value="InterPro"/>
</dbReference>
<gene>
    <name evidence="3" type="ORF">PX52LOC_04741</name>
</gene>
<dbReference type="PANTHER" id="PTHR30007:SF1">
    <property type="entry name" value="BLR1914 PROTEIN"/>
    <property type="match status" value="1"/>
</dbReference>
<name>A0A5C1AEM4_9BACT</name>
<dbReference type="InterPro" id="IPR002559">
    <property type="entry name" value="Transposase_11"/>
</dbReference>
<keyword evidence="1" id="KW-0472">Membrane</keyword>
<evidence type="ECO:0000259" key="2">
    <source>
        <dbReference type="Pfam" id="PF01609"/>
    </source>
</evidence>
<feature type="domain" description="Transposase IS4-like" evidence="2">
    <location>
        <begin position="3"/>
        <end position="117"/>
    </location>
</feature>